<reference evidence="1 2" key="1">
    <citation type="journal article" date="2014" name="PLoS ONE">
        <title>Global Analysis of Gene Expression Profiles in Physic Nut (Jatropha curcas L.) Seedlings Exposed to Salt Stress.</title>
        <authorList>
            <person name="Zhang L."/>
            <person name="Zhang C."/>
            <person name="Wu P."/>
            <person name="Chen Y."/>
            <person name="Li M."/>
            <person name="Jiang H."/>
            <person name="Wu G."/>
        </authorList>
    </citation>
    <scope>NUCLEOTIDE SEQUENCE [LARGE SCALE GENOMIC DNA]</scope>
    <source>
        <strain evidence="2">cv. GZQX0401</strain>
        <tissue evidence="1">Young leaves</tissue>
    </source>
</reference>
<keyword evidence="2" id="KW-1185">Reference proteome</keyword>
<name>A0A067KEX3_JATCU</name>
<dbReference type="AlphaFoldDB" id="A0A067KEX3"/>
<accession>A0A067KEX3</accession>
<dbReference type="EMBL" id="KK914641">
    <property type="protein sequence ID" value="KDP30795.1"/>
    <property type="molecule type" value="Genomic_DNA"/>
</dbReference>
<dbReference type="OrthoDB" id="2272416at2759"/>
<gene>
    <name evidence="1" type="ORF">JCGZ_13738</name>
</gene>
<organism evidence="1 2">
    <name type="scientific">Jatropha curcas</name>
    <name type="common">Barbados nut</name>
    <dbReference type="NCBI Taxonomy" id="180498"/>
    <lineage>
        <taxon>Eukaryota</taxon>
        <taxon>Viridiplantae</taxon>
        <taxon>Streptophyta</taxon>
        <taxon>Embryophyta</taxon>
        <taxon>Tracheophyta</taxon>
        <taxon>Spermatophyta</taxon>
        <taxon>Magnoliopsida</taxon>
        <taxon>eudicotyledons</taxon>
        <taxon>Gunneridae</taxon>
        <taxon>Pentapetalae</taxon>
        <taxon>rosids</taxon>
        <taxon>fabids</taxon>
        <taxon>Malpighiales</taxon>
        <taxon>Euphorbiaceae</taxon>
        <taxon>Crotonoideae</taxon>
        <taxon>Jatropheae</taxon>
        <taxon>Jatropha</taxon>
    </lineage>
</organism>
<evidence type="ECO:0000313" key="1">
    <source>
        <dbReference type="EMBL" id="KDP30795.1"/>
    </source>
</evidence>
<protein>
    <recommendedName>
        <fullName evidence="3">Retrotransposon gag domain-containing protein</fullName>
    </recommendedName>
</protein>
<evidence type="ECO:0000313" key="2">
    <source>
        <dbReference type="Proteomes" id="UP000027138"/>
    </source>
</evidence>
<evidence type="ECO:0008006" key="3">
    <source>
        <dbReference type="Google" id="ProtNLM"/>
    </source>
</evidence>
<sequence>MASVVWSRESRWMLDLVVSEHRSQVMSQDPSDEEVDSYVPPGGSIPASGVLSSDAECASRVGQAAAGPAGPNQDVLDHQLFAALRQVAGAIPQASIALVPVPVRLPIEKLRKYVVVKFMGRKDDMAFATENWLQSLERSRFSAEERTWDFFLFELRQKYIGELFIDQRRAEFLKLKQDRMTVSRLSRYAADLIRSELDKCKHFRKGLHDEYMIYLVAHPHTSLSSLVKAALELEEVRTEQ</sequence>
<dbReference type="Proteomes" id="UP000027138">
    <property type="component" value="Unassembled WGS sequence"/>
</dbReference>
<proteinExistence type="predicted"/>